<keyword evidence="1" id="KW-1133">Transmembrane helix</keyword>
<organism evidence="2">
    <name type="scientific">uncultured Frankineae bacterium</name>
    <dbReference type="NCBI Taxonomy" id="437475"/>
    <lineage>
        <taxon>Bacteria</taxon>
        <taxon>Bacillati</taxon>
        <taxon>Actinomycetota</taxon>
        <taxon>Actinomycetes</taxon>
        <taxon>Frankiales</taxon>
        <taxon>environmental samples</taxon>
    </lineage>
</organism>
<accession>A0A6J4KIA9</accession>
<keyword evidence="1" id="KW-0472">Membrane</keyword>
<dbReference type="AlphaFoldDB" id="A0A6J4KIA9"/>
<feature type="transmembrane region" description="Helical" evidence="1">
    <location>
        <begin position="101"/>
        <end position="126"/>
    </location>
</feature>
<protein>
    <recommendedName>
        <fullName evidence="3">Transmembrane protein</fullName>
    </recommendedName>
</protein>
<name>A0A6J4KIA9_9ACTN</name>
<dbReference type="EMBL" id="CADCUB010000010">
    <property type="protein sequence ID" value="CAA9306760.1"/>
    <property type="molecule type" value="Genomic_DNA"/>
</dbReference>
<reference evidence="2" key="1">
    <citation type="submission" date="2020-02" db="EMBL/GenBank/DDBJ databases">
        <authorList>
            <person name="Meier V. D."/>
        </authorList>
    </citation>
    <scope>NUCLEOTIDE SEQUENCE</scope>
    <source>
        <strain evidence="2">AVDCRST_MAG07</strain>
    </source>
</reference>
<sequence length="196" mass="20419">MLWYAETPALRSRQLVRDVLVLLWVLLWLRVGAAVHDAVGALAAPGRELEEAGNGLTDGLSGAADRADDLPVVGGGLSAPLDAAAGAGRALADAGAAQQEAVGLLATVLALVVAGLPIALVLLRWLPGRLAFAREHGAARRLRDDVELWALRAALNRPLAELAALGPDPVGRWRRGEPGAAQALARLEQRAQGLRA</sequence>
<proteinExistence type="predicted"/>
<evidence type="ECO:0008006" key="3">
    <source>
        <dbReference type="Google" id="ProtNLM"/>
    </source>
</evidence>
<evidence type="ECO:0000313" key="2">
    <source>
        <dbReference type="EMBL" id="CAA9306760.1"/>
    </source>
</evidence>
<gene>
    <name evidence="2" type="ORF">AVDCRST_MAG07-149</name>
</gene>
<keyword evidence="1" id="KW-0812">Transmembrane</keyword>
<evidence type="ECO:0000256" key="1">
    <source>
        <dbReference type="SAM" id="Phobius"/>
    </source>
</evidence>